<evidence type="ECO:0000256" key="2">
    <source>
        <dbReference type="ARBA" id="ARBA00004648"/>
    </source>
</evidence>
<name>A0A7S1X534_9CHLO</name>
<dbReference type="InterPro" id="IPR005123">
    <property type="entry name" value="Oxoglu/Fe-dep_dioxygenase_dom"/>
</dbReference>
<keyword evidence="12" id="KW-0472">Membrane</keyword>
<keyword evidence="11" id="KW-0408">Iron</keyword>
<comment type="cofactor">
    <cofactor evidence="1">
        <name>L-ascorbate</name>
        <dbReference type="ChEBI" id="CHEBI:38290"/>
    </cofactor>
</comment>
<evidence type="ECO:0000256" key="9">
    <source>
        <dbReference type="ARBA" id="ARBA00022989"/>
    </source>
</evidence>
<evidence type="ECO:0000256" key="10">
    <source>
        <dbReference type="ARBA" id="ARBA00023002"/>
    </source>
</evidence>
<feature type="signal peptide" evidence="15">
    <location>
        <begin position="1"/>
        <end position="17"/>
    </location>
</feature>
<evidence type="ECO:0000256" key="8">
    <source>
        <dbReference type="ARBA" id="ARBA00022968"/>
    </source>
</evidence>
<evidence type="ECO:0000259" key="16">
    <source>
        <dbReference type="PROSITE" id="PS51471"/>
    </source>
</evidence>
<evidence type="ECO:0000256" key="5">
    <source>
        <dbReference type="ARBA" id="ARBA00022692"/>
    </source>
</evidence>
<dbReference type="EC" id="1.14.11.2" evidence="4"/>
<evidence type="ECO:0000313" key="17">
    <source>
        <dbReference type="EMBL" id="CAD9209305.1"/>
    </source>
</evidence>
<keyword evidence="7" id="KW-0223">Dioxygenase</keyword>
<comment type="subcellular location">
    <subcellularLocation>
        <location evidence="2">Endoplasmic reticulum membrane</location>
        <topology evidence="2">Single-pass type II membrane protein</topology>
    </subcellularLocation>
</comment>
<evidence type="ECO:0000256" key="12">
    <source>
        <dbReference type="ARBA" id="ARBA00023136"/>
    </source>
</evidence>
<dbReference type="PANTHER" id="PTHR10869:SF238">
    <property type="entry name" value="PROLYL 4-HYDROXYLASE 6-RELATED"/>
    <property type="match status" value="1"/>
</dbReference>
<dbReference type="AlphaFoldDB" id="A0A7S1X534"/>
<dbReference type="Gene3D" id="2.60.120.620">
    <property type="entry name" value="q2cbj1_9rhob like domain"/>
    <property type="match status" value="1"/>
</dbReference>
<keyword evidence="6" id="KW-0479">Metal-binding</keyword>
<dbReference type="InterPro" id="IPR045054">
    <property type="entry name" value="P4HA-like"/>
</dbReference>
<keyword evidence="9" id="KW-1133">Transmembrane helix</keyword>
<dbReference type="EMBL" id="HBGG01022240">
    <property type="protein sequence ID" value="CAD9209305.1"/>
    <property type="molecule type" value="Transcribed_RNA"/>
</dbReference>
<evidence type="ECO:0000256" key="14">
    <source>
        <dbReference type="ARBA" id="ARBA00049169"/>
    </source>
</evidence>
<dbReference type="GO" id="GO:0031418">
    <property type="term" value="F:L-ascorbic acid binding"/>
    <property type="evidence" value="ECO:0007669"/>
    <property type="project" value="InterPro"/>
</dbReference>
<dbReference type="GO" id="GO:0004656">
    <property type="term" value="F:procollagen-proline 4-dioxygenase activity"/>
    <property type="evidence" value="ECO:0007669"/>
    <property type="project" value="UniProtKB-EC"/>
</dbReference>
<reference evidence="17" key="1">
    <citation type="submission" date="2021-01" db="EMBL/GenBank/DDBJ databases">
        <authorList>
            <person name="Corre E."/>
            <person name="Pelletier E."/>
            <person name="Niang G."/>
            <person name="Scheremetjew M."/>
            <person name="Finn R."/>
            <person name="Kale V."/>
            <person name="Holt S."/>
            <person name="Cochrane G."/>
            <person name="Meng A."/>
            <person name="Brown T."/>
            <person name="Cohen L."/>
        </authorList>
    </citation>
    <scope>NUCLEOTIDE SEQUENCE</scope>
    <source>
        <strain evidence="17">PLY429</strain>
    </source>
</reference>
<dbReference type="FunFam" id="2.60.120.620:FF:000002">
    <property type="entry name" value="Prolyl 4-hydroxylase 4"/>
    <property type="match status" value="1"/>
</dbReference>
<dbReference type="SMART" id="SM00702">
    <property type="entry name" value="P4Hc"/>
    <property type="match status" value="1"/>
</dbReference>
<evidence type="ECO:0000256" key="7">
    <source>
        <dbReference type="ARBA" id="ARBA00022964"/>
    </source>
</evidence>
<evidence type="ECO:0000256" key="15">
    <source>
        <dbReference type="SAM" id="SignalP"/>
    </source>
</evidence>
<evidence type="ECO:0000256" key="13">
    <source>
        <dbReference type="ARBA" id="ARBA00023180"/>
    </source>
</evidence>
<dbReference type="GO" id="GO:0005506">
    <property type="term" value="F:iron ion binding"/>
    <property type="evidence" value="ECO:0007669"/>
    <property type="project" value="InterPro"/>
</dbReference>
<keyword evidence="10" id="KW-0560">Oxidoreductase</keyword>
<sequence length="342" mass="38210">MTVLLVLLALFAPLACTSEVAYDDERLIGWKGETHRQAPASSDTEPWVETITHYPRAYLFHNFLSPEECDHIIELADPVMERSTVVGNGGKGVLDNIRTSSGTFIPRKVDATITTIEERIARYTHIPLPHQEDMQVLKYVDGQKYGAHYDSLVDGSPRIATVLMYLSDVEEGGETAFPKAFAKDKYFDPAVQGAGSWSACAREYVAARPKKGDALLFYSLNPDLRQDQFSFHTGCPVIAGTKWSATAWIHTEPFRPEDLLHPAHLPQRMWQCENVNESCEAWARAGECEKNPVYMVGSPSKPGECRPACNLCRPCPDGEADKQCILDNTRMVSDFLKKLRGE</sequence>
<keyword evidence="8" id="KW-0735">Signal-anchor</keyword>
<evidence type="ECO:0000256" key="3">
    <source>
        <dbReference type="ARBA" id="ARBA00006511"/>
    </source>
</evidence>
<dbReference type="InterPro" id="IPR003582">
    <property type="entry name" value="ShKT_dom"/>
</dbReference>
<dbReference type="GO" id="GO:0005789">
    <property type="term" value="C:endoplasmic reticulum membrane"/>
    <property type="evidence" value="ECO:0007669"/>
    <property type="project" value="UniProtKB-SubCell"/>
</dbReference>
<dbReference type="PANTHER" id="PTHR10869">
    <property type="entry name" value="PROLYL 4-HYDROXYLASE ALPHA SUBUNIT"/>
    <property type="match status" value="1"/>
</dbReference>
<comment type="similarity">
    <text evidence="3">Belongs to the P4HA family.</text>
</comment>
<feature type="chain" id="PRO_5030907389" description="procollagen-proline 4-dioxygenase" evidence="15">
    <location>
        <begin position="18"/>
        <end position="342"/>
    </location>
</feature>
<evidence type="ECO:0000256" key="4">
    <source>
        <dbReference type="ARBA" id="ARBA00012269"/>
    </source>
</evidence>
<dbReference type="InterPro" id="IPR006620">
    <property type="entry name" value="Pro_4_hyd_alph"/>
</dbReference>
<protein>
    <recommendedName>
        <fullName evidence="4">procollagen-proline 4-dioxygenase</fullName>
        <ecNumber evidence="4">1.14.11.2</ecNumber>
    </recommendedName>
</protein>
<evidence type="ECO:0000256" key="6">
    <source>
        <dbReference type="ARBA" id="ARBA00022723"/>
    </source>
</evidence>
<keyword evidence="5" id="KW-0812">Transmembrane</keyword>
<dbReference type="SMART" id="SM00254">
    <property type="entry name" value="ShKT"/>
    <property type="match status" value="1"/>
</dbReference>
<keyword evidence="13" id="KW-0325">Glycoprotein</keyword>
<gene>
    <name evidence="17" type="ORF">TCHU04912_LOCUS11544</name>
</gene>
<comment type="catalytic activity">
    <reaction evidence="14">
        <text>L-prolyl-[collagen] + 2-oxoglutarate + O2 = trans-4-hydroxy-L-prolyl-[collagen] + succinate + CO2</text>
        <dbReference type="Rhea" id="RHEA:18945"/>
        <dbReference type="Rhea" id="RHEA-COMP:11676"/>
        <dbReference type="Rhea" id="RHEA-COMP:11680"/>
        <dbReference type="ChEBI" id="CHEBI:15379"/>
        <dbReference type="ChEBI" id="CHEBI:16526"/>
        <dbReference type="ChEBI" id="CHEBI:16810"/>
        <dbReference type="ChEBI" id="CHEBI:30031"/>
        <dbReference type="ChEBI" id="CHEBI:50342"/>
        <dbReference type="ChEBI" id="CHEBI:61965"/>
        <dbReference type="EC" id="1.14.11.2"/>
    </reaction>
</comment>
<organism evidence="17">
    <name type="scientific">Tetraselmis chuii</name>
    <dbReference type="NCBI Taxonomy" id="63592"/>
    <lineage>
        <taxon>Eukaryota</taxon>
        <taxon>Viridiplantae</taxon>
        <taxon>Chlorophyta</taxon>
        <taxon>core chlorophytes</taxon>
        <taxon>Chlorodendrophyceae</taxon>
        <taxon>Chlorodendrales</taxon>
        <taxon>Chlorodendraceae</taxon>
        <taxon>Tetraselmis</taxon>
    </lineage>
</organism>
<dbReference type="PROSITE" id="PS51471">
    <property type="entry name" value="FE2OG_OXY"/>
    <property type="match status" value="1"/>
</dbReference>
<dbReference type="Pfam" id="PF13640">
    <property type="entry name" value="2OG-FeII_Oxy_3"/>
    <property type="match status" value="1"/>
</dbReference>
<feature type="domain" description="Fe2OG dioxygenase" evidence="16">
    <location>
        <begin position="130"/>
        <end position="251"/>
    </location>
</feature>
<dbReference type="InterPro" id="IPR044862">
    <property type="entry name" value="Pro_4_hyd_alph_FE2OG_OXY"/>
</dbReference>
<accession>A0A7S1X534</accession>
<evidence type="ECO:0000256" key="1">
    <source>
        <dbReference type="ARBA" id="ARBA00001961"/>
    </source>
</evidence>
<evidence type="ECO:0000256" key="11">
    <source>
        <dbReference type="ARBA" id="ARBA00023004"/>
    </source>
</evidence>
<proteinExistence type="inferred from homology"/>
<keyword evidence="15" id="KW-0732">Signal</keyword>